<dbReference type="AlphaFoldDB" id="A0A3S5ART5"/>
<proteinExistence type="predicted"/>
<protein>
    <submittedName>
        <fullName evidence="1">Uncharacterized protein</fullName>
    </submittedName>
</protein>
<name>A0A3S5ART5_9PLAT</name>
<dbReference type="Proteomes" id="UP000784294">
    <property type="component" value="Unassembled WGS sequence"/>
</dbReference>
<sequence length="139" mass="15174">MACSFGLPSRQLPGPRLPWLFRNEGSRPDVHFCPCLVCTCPVKGTRRPAFVCNTEPWPRGAQTPRPRDAYLRDNGGGEKVCGQVSSDAHTNGMTYCTRCYQAVSSMSSNLDGISPCFPFRLASHPITSTLHSTSITQAP</sequence>
<accession>A0A3S5ART5</accession>
<keyword evidence="2" id="KW-1185">Reference proteome</keyword>
<gene>
    <name evidence="1" type="ORF">PXEA_LOCUS29623</name>
</gene>
<dbReference type="EMBL" id="CAAALY010251613">
    <property type="protein sequence ID" value="VEL36183.1"/>
    <property type="molecule type" value="Genomic_DNA"/>
</dbReference>
<evidence type="ECO:0000313" key="2">
    <source>
        <dbReference type="Proteomes" id="UP000784294"/>
    </source>
</evidence>
<reference evidence="1" key="1">
    <citation type="submission" date="2018-11" db="EMBL/GenBank/DDBJ databases">
        <authorList>
            <consortium name="Pathogen Informatics"/>
        </authorList>
    </citation>
    <scope>NUCLEOTIDE SEQUENCE</scope>
</reference>
<comment type="caution">
    <text evidence="1">The sequence shown here is derived from an EMBL/GenBank/DDBJ whole genome shotgun (WGS) entry which is preliminary data.</text>
</comment>
<evidence type="ECO:0000313" key="1">
    <source>
        <dbReference type="EMBL" id="VEL36183.1"/>
    </source>
</evidence>
<organism evidence="1 2">
    <name type="scientific">Protopolystoma xenopodis</name>
    <dbReference type="NCBI Taxonomy" id="117903"/>
    <lineage>
        <taxon>Eukaryota</taxon>
        <taxon>Metazoa</taxon>
        <taxon>Spiralia</taxon>
        <taxon>Lophotrochozoa</taxon>
        <taxon>Platyhelminthes</taxon>
        <taxon>Monogenea</taxon>
        <taxon>Polyopisthocotylea</taxon>
        <taxon>Polystomatidea</taxon>
        <taxon>Polystomatidae</taxon>
        <taxon>Protopolystoma</taxon>
    </lineage>
</organism>